<proteinExistence type="predicted"/>
<dbReference type="GO" id="GO:0005654">
    <property type="term" value="C:nucleoplasm"/>
    <property type="evidence" value="ECO:0007669"/>
    <property type="project" value="TreeGrafter"/>
</dbReference>
<dbReference type="InterPro" id="IPR003124">
    <property type="entry name" value="WH2_dom"/>
</dbReference>
<dbReference type="PANTHER" id="PTHR14206">
    <property type="entry name" value="BRAIN-SPECIFIC ANGIOGENESIS INHIBITOR 1-ASSOCIATED PROTEIN 2"/>
    <property type="match status" value="1"/>
</dbReference>
<protein>
    <recommendedName>
        <fullName evidence="8">SH3 domain-containing protein</fullName>
    </recommendedName>
</protein>
<dbReference type="InterPro" id="IPR027267">
    <property type="entry name" value="AH/BAR_dom_sf"/>
</dbReference>
<sequence length="415" mass="44779">MATKTEAMHESILAVTHKLKKTVPLWENFLKASQKYHSSLVAASSAAQEFLHQFSFLAREACEARGSTADLGQGLTEVVEAHELAEIKRGAVIDSLFNDVIAPLAESVQTYKDRAVALEKEYKSRNKAEEKNVAQAEKTSAKVSKATMKKSKKTTTDHLMQALQGVTDSVTARDDMRADCLRKALVEERRRFCFLLMHYSTLTKCEVEAHEASAVKLKERLGHWINLSLSPDDLPEATANIVDKVERTYVAIQEDRSAADAAFVGGGGGGSVAYETNDYGYGGGGGGGGGGYATTGARPPSLSMAPPPPVRRASNADTQAVRYMVLYDFNDGDAESLPLREGDVITSLNEFDDGWVKGRDSSGREGWFPESYNKNKNKKKGGAGGGGGRGALLSSIHKGAKLKKTVTNDRSAPKV</sequence>
<dbReference type="InterPro" id="IPR001452">
    <property type="entry name" value="SH3_domain"/>
</dbReference>
<dbReference type="Pfam" id="PF02205">
    <property type="entry name" value="WH2"/>
    <property type="match status" value="1"/>
</dbReference>
<organism evidence="6 7">
    <name type="scientific">Thecamonas trahens ATCC 50062</name>
    <dbReference type="NCBI Taxonomy" id="461836"/>
    <lineage>
        <taxon>Eukaryota</taxon>
        <taxon>Apusozoa</taxon>
        <taxon>Apusomonadida</taxon>
        <taxon>Apusomonadidae</taxon>
        <taxon>Thecamonas</taxon>
    </lineage>
</organism>
<dbReference type="GO" id="GO:0051017">
    <property type="term" value="P:actin filament bundle assembly"/>
    <property type="evidence" value="ECO:0007669"/>
    <property type="project" value="TreeGrafter"/>
</dbReference>
<dbReference type="Gene3D" id="1.20.1270.60">
    <property type="entry name" value="Arfaptin homology (AH) domain/BAR domain"/>
    <property type="match status" value="1"/>
</dbReference>
<dbReference type="SUPFAM" id="SSF50044">
    <property type="entry name" value="SH3-domain"/>
    <property type="match status" value="1"/>
</dbReference>
<feature type="region of interest" description="Disordered" evidence="3">
    <location>
        <begin position="359"/>
        <end position="415"/>
    </location>
</feature>
<feature type="domain" description="WH2" evidence="5">
    <location>
        <begin position="388"/>
        <end position="405"/>
    </location>
</feature>
<dbReference type="InterPro" id="IPR027681">
    <property type="entry name" value="IRSp53/IRTKS/Pinkbar"/>
</dbReference>
<dbReference type="CDD" id="cd00174">
    <property type="entry name" value="SH3"/>
    <property type="match status" value="1"/>
</dbReference>
<dbReference type="GeneID" id="25565827"/>
<keyword evidence="1 2" id="KW-0728">SH3 domain</keyword>
<evidence type="ECO:0000259" key="4">
    <source>
        <dbReference type="PROSITE" id="PS50002"/>
    </source>
</evidence>
<dbReference type="GO" id="GO:0003779">
    <property type="term" value="F:actin binding"/>
    <property type="evidence" value="ECO:0007669"/>
    <property type="project" value="InterPro"/>
</dbReference>
<evidence type="ECO:0000256" key="3">
    <source>
        <dbReference type="SAM" id="MobiDB-lite"/>
    </source>
</evidence>
<dbReference type="AlphaFoldDB" id="A0A0L0DES6"/>
<reference evidence="6 7" key="1">
    <citation type="submission" date="2010-05" db="EMBL/GenBank/DDBJ databases">
        <title>The Genome Sequence of Thecamonas trahens ATCC 50062.</title>
        <authorList>
            <consortium name="The Broad Institute Genome Sequencing Platform"/>
            <person name="Russ C."/>
            <person name="Cuomo C."/>
            <person name="Shea T."/>
            <person name="Young S.K."/>
            <person name="Zeng Q."/>
            <person name="Koehrsen M."/>
            <person name="Haas B."/>
            <person name="Borodovsky M."/>
            <person name="Guigo R."/>
            <person name="Alvarado L."/>
            <person name="Berlin A."/>
            <person name="Bochicchio J."/>
            <person name="Borenstein D."/>
            <person name="Chapman S."/>
            <person name="Chen Z."/>
            <person name="Freedman E."/>
            <person name="Gellesch M."/>
            <person name="Goldberg J."/>
            <person name="Griggs A."/>
            <person name="Gujja S."/>
            <person name="Heilman E."/>
            <person name="Heiman D."/>
            <person name="Hepburn T."/>
            <person name="Howarth C."/>
            <person name="Jen D."/>
            <person name="Larson L."/>
            <person name="Mehta T."/>
            <person name="Park D."/>
            <person name="Pearson M."/>
            <person name="Roberts A."/>
            <person name="Saif S."/>
            <person name="Shenoy N."/>
            <person name="Sisk P."/>
            <person name="Stolte C."/>
            <person name="Sykes S."/>
            <person name="Thomson T."/>
            <person name="Walk T."/>
            <person name="White J."/>
            <person name="Yandava C."/>
            <person name="Burger G."/>
            <person name="Gray M.W."/>
            <person name="Holland P.W.H."/>
            <person name="King N."/>
            <person name="Lang F.B.F."/>
            <person name="Roger A.J."/>
            <person name="Ruiz-Trillo I."/>
            <person name="Lander E."/>
            <person name="Nusbaum C."/>
        </authorList>
    </citation>
    <scope>NUCLEOTIDE SEQUENCE [LARGE SCALE GENOMIC DNA]</scope>
    <source>
        <strain evidence="6 7">ATCC 50062</strain>
    </source>
</reference>
<dbReference type="GO" id="GO:0007009">
    <property type="term" value="P:plasma membrane organization"/>
    <property type="evidence" value="ECO:0007669"/>
    <property type="project" value="InterPro"/>
</dbReference>
<dbReference type="InterPro" id="IPR013606">
    <property type="entry name" value="I-BAR_dom"/>
</dbReference>
<accession>A0A0L0DES6</accession>
<evidence type="ECO:0000259" key="5">
    <source>
        <dbReference type="PROSITE" id="PS51082"/>
    </source>
</evidence>
<dbReference type="STRING" id="461836.A0A0L0DES6"/>
<evidence type="ECO:0000313" key="7">
    <source>
        <dbReference type="Proteomes" id="UP000054408"/>
    </source>
</evidence>
<dbReference type="InterPro" id="IPR036028">
    <property type="entry name" value="SH3-like_dom_sf"/>
</dbReference>
<dbReference type="Pfam" id="PF08397">
    <property type="entry name" value="IMD"/>
    <property type="match status" value="1"/>
</dbReference>
<name>A0A0L0DES6_THETB</name>
<keyword evidence="7" id="KW-1185">Reference proteome</keyword>
<dbReference type="Proteomes" id="UP000054408">
    <property type="component" value="Unassembled WGS sequence"/>
</dbReference>
<dbReference type="SUPFAM" id="SSF103657">
    <property type="entry name" value="BAR/IMD domain-like"/>
    <property type="match status" value="1"/>
</dbReference>
<dbReference type="Pfam" id="PF00018">
    <property type="entry name" value="SH3_1"/>
    <property type="match status" value="1"/>
</dbReference>
<feature type="region of interest" description="Disordered" evidence="3">
    <location>
        <begin position="292"/>
        <end position="315"/>
    </location>
</feature>
<dbReference type="EMBL" id="GL349462">
    <property type="protein sequence ID" value="KNC50837.1"/>
    <property type="molecule type" value="Genomic_DNA"/>
</dbReference>
<evidence type="ECO:0000313" key="6">
    <source>
        <dbReference type="EMBL" id="KNC50837.1"/>
    </source>
</evidence>
<dbReference type="GO" id="GO:0051764">
    <property type="term" value="P:actin crosslink formation"/>
    <property type="evidence" value="ECO:0007669"/>
    <property type="project" value="TreeGrafter"/>
</dbReference>
<dbReference type="Gene3D" id="2.30.30.40">
    <property type="entry name" value="SH3 Domains"/>
    <property type="match status" value="1"/>
</dbReference>
<evidence type="ECO:0000256" key="1">
    <source>
        <dbReference type="ARBA" id="ARBA00022443"/>
    </source>
</evidence>
<dbReference type="SMART" id="SM00246">
    <property type="entry name" value="WH2"/>
    <property type="match status" value="1"/>
</dbReference>
<dbReference type="PROSITE" id="PS51082">
    <property type="entry name" value="WH2"/>
    <property type="match status" value="1"/>
</dbReference>
<dbReference type="OMA" id="QERVMYG"/>
<dbReference type="GO" id="GO:0005829">
    <property type="term" value="C:cytosol"/>
    <property type="evidence" value="ECO:0007669"/>
    <property type="project" value="TreeGrafter"/>
</dbReference>
<feature type="region of interest" description="Disordered" evidence="3">
    <location>
        <begin position="127"/>
        <end position="156"/>
    </location>
</feature>
<gene>
    <name evidence="6" type="ORF">AMSG_06740</name>
</gene>
<feature type="domain" description="SH3" evidence="4">
    <location>
        <begin position="318"/>
        <end position="378"/>
    </location>
</feature>
<dbReference type="GO" id="GO:0030838">
    <property type="term" value="P:positive regulation of actin filament polymerization"/>
    <property type="evidence" value="ECO:0007669"/>
    <property type="project" value="TreeGrafter"/>
</dbReference>
<dbReference type="PANTHER" id="PTHR14206:SF7">
    <property type="entry name" value="INSULIN RECEPTOR SUBSTRATE 53 KDA, ISOFORM A"/>
    <property type="match status" value="1"/>
</dbReference>
<dbReference type="PROSITE" id="PS50002">
    <property type="entry name" value="SH3"/>
    <property type="match status" value="1"/>
</dbReference>
<dbReference type="SMART" id="SM00326">
    <property type="entry name" value="SH3"/>
    <property type="match status" value="1"/>
</dbReference>
<evidence type="ECO:0000256" key="2">
    <source>
        <dbReference type="PROSITE-ProRule" id="PRU00192"/>
    </source>
</evidence>
<dbReference type="RefSeq" id="XP_013756792.1">
    <property type="nucleotide sequence ID" value="XM_013901338.1"/>
</dbReference>
<dbReference type="OrthoDB" id="10061327at2759"/>
<evidence type="ECO:0008006" key="8">
    <source>
        <dbReference type="Google" id="ProtNLM"/>
    </source>
</evidence>